<accession>E4ZRD2</accession>
<evidence type="ECO:0000313" key="1">
    <source>
        <dbReference type="EMBL" id="CBX93797.1"/>
    </source>
</evidence>
<dbReference type="InParanoid" id="E4ZRD2"/>
<evidence type="ECO:0000313" key="2">
    <source>
        <dbReference type="Proteomes" id="UP000002668"/>
    </source>
</evidence>
<organism evidence="2">
    <name type="scientific">Leptosphaeria maculans (strain JN3 / isolate v23.1.3 / race Av1-4-5-6-7-8)</name>
    <name type="common">Blackleg fungus</name>
    <name type="synonym">Phoma lingam</name>
    <dbReference type="NCBI Taxonomy" id="985895"/>
    <lineage>
        <taxon>Eukaryota</taxon>
        <taxon>Fungi</taxon>
        <taxon>Dikarya</taxon>
        <taxon>Ascomycota</taxon>
        <taxon>Pezizomycotina</taxon>
        <taxon>Dothideomycetes</taxon>
        <taxon>Pleosporomycetidae</taxon>
        <taxon>Pleosporales</taxon>
        <taxon>Pleosporineae</taxon>
        <taxon>Leptosphaeriaceae</taxon>
        <taxon>Plenodomus</taxon>
        <taxon>Plenodomus lingam/Leptosphaeria maculans species complex</taxon>
    </lineage>
</organism>
<sequence>MRSPVPADHIRQAPSQLTSGYKHQRNLYIEVSNASSGYKFCMGDAGHCKWRLCSLQRRLREAASCIVSPRRLPA</sequence>
<dbReference type="Proteomes" id="UP000002668">
    <property type="component" value="Genome"/>
</dbReference>
<dbReference type="VEuPathDB" id="FungiDB:LEMA_P034710.1"/>
<dbReference type="HOGENOM" id="CLU_2688257_0_0_1"/>
<name>E4ZRD2_LEPMJ</name>
<keyword evidence="2" id="KW-1185">Reference proteome</keyword>
<reference evidence="2" key="1">
    <citation type="journal article" date="2011" name="Nat. Commun.">
        <title>Effector diversification within compartments of the Leptosphaeria maculans genome affected by Repeat-Induced Point mutations.</title>
        <authorList>
            <person name="Rouxel T."/>
            <person name="Grandaubert J."/>
            <person name="Hane J.K."/>
            <person name="Hoede C."/>
            <person name="van de Wouw A.P."/>
            <person name="Couloux A."/>
            <person name="Dominguez V."/>
            <person name="Anthouard V."/>
            <person name="Bally P."/>
            <person name="Bourras S."/>
            <person name="Cozijnsen A.J."/>
            <person name="Ciuffetti L.M."/>
            <person name="Degrave A."/>
            <person name="Dilmaghani A."/>
            <person name="Duret L."/>
            <person name="Fudal I."/>
            <person name="Goodwin S.B."/>
            <person name="Gout L."/>
            <person name="Glaser N."/>
            <person name="Linglin J."/>
            <person name="Kema G.H.J."/>
            <person name="Lapalu N."/>
            <person name="Lawrence C.B."/>
            <person name="May K."/>
            <person name="Meyer M."/>
            <person name="Ollivier B."/>
            <person name="Poulain J."/>
            <person name="Schoch C.L."/>
            <person name="Simon A."/>
            <person name="Spatafora J.W."/>
            <person name="Stachowiak A."/>
            <person name="Turgeon B.G."/>
            <person name="Tyler B.M."/>
            <person name="Vincent D."/>
            <person name="Weissenbach J."/>
            <person name="Amselem J."/>
            <person name="Quesneville H."/>
            <person name="Oliver R.P."/>
            <person name="Wincker P."/>
            <person name="Balesdent M.-H."/>
            <person name="Howlett B.J."/>
        </authorList>
    </citation>
    <scope>NUCLEOTIDE SEQUENCE [LARGE SCALE GENOMIC DNA]</scope>
    <source>
        <strain evidence="2">JN3 / isolate v23.1.3 / race Av1-4-5-6-7-8</strain>
    </source>
</reference>
<dbReference type="AlphaFoldDB" id="E4ZRD2"/>
<dbReference type="EMBL" id="FP929116">
    <property type="protein sequence ID" value="CBX93797.1"/>
    <property type="molecule type" value="Genomic_DNA"/>
</dbReference>
<proteinExistence type="predicted"/>
<gene>
    <name evidence="1" type="ORF">LEMA_P034710.1</name>
</gene>
<protein>
    <submittedName>
        <fullName evidence="1">Predicted protein</fullName>
    </submittedName>
</protein>